<dbReference type="EMBL" id="CP113520">
    <property type="protein sequence ID" value="WAJ31051.1"/>
    <property type="molecule type" value="Genomic_DNA"/>
</dbReference>
<dbReference type="Proteomes" id="UP001163223">
    <property type="component" value="Chromosome"/>
</dbReference>
<name>A0ACD4NVQ5_9HYPH</name>
<keyword evidence="1" id="KW-0378">Hydrolase</keyword>
<keyword evidence="1" id="KW-0540">Nuclease</keyword>
<protein>
    <submittedName>
        <fullName evidence="1">Uma2 family endonuclease</fullName>
    </submittedName>
</protein>
<evidence type="ECO:0000313" key="2">
    <source>
        <dbReference type="Proteomes" id="UP001163223"/>
    </source>
</evidence>
<proteinExistence type="predicted"/>
<gene>
    <name evidence="1" type="ORF">OXU80_12955</name>
</gene>
<keyword evidence="2" id="KW-1185">Reference proteome</keyword>
<evidence type="ECO:0000313" key="1">
    <source>
        <dbReference type="EMBL" id="WAJ31051.1"/>
    </source>
</evidence>
<organism evidence="1 2">
    <name type="scientific">Antarcticirhabdus aurantiaca</name>
    <dbReference type="NCBI Taxonomy" id="2606717"/>
    <lineage>
        <taxon>Bacteria</taxon>
        <taxon>Pseudomonadati</taxon>
        <taxon>Pseudomonadota</taxon>
        <taxon>Alphaproteobacteria</taxon>
        <taxon>Hyphomicrobiales</taxon>
        <taxon>Aurantimonadaceae</taxon>
        <taxon>Antarcticirhabdus</taxon>
    </lineage>
</organism>
<reference evidence="1" key="1">
    <citation type="submission" date="2022-11" db="EMBL/GenBank/DDBJ databases">
        <title>beta-Carotene-producing bacterium, Jeongeuplla avenae sp. nov., alleviates the salt stress of Arabidopsis seedlings.</title>
        <authorList>
            <person name="Jiang L."/>
            <person name="Lee J."/>
        </authorList>
    </citation>
    <scope>NUCLEOTIDE SEQUENCE</scope>
    <source>
        <strain evidence="1">DY_R2A_6</strain>
    </source>
</reference>
<sequence>MNMQSLRQPLHPLPRFSSIASFFDWAERQERIYELVDGAPHLLPWVKLNHARIVTNLLTLIASRIDRDVLEVTAGDFAVQVGSNSVRFADVMVFPAGKDGSLRTVSDAVLLIEVLSESTAHVDLDAKLHEYQALDALGCYVVIDQDRVHVRNWTRSDDGSWPSEASITDDRSASVTMLQFELPLAEVYRGVN</sequence>
<keyword evidence="1" id="KW-0255">Endonuclease</keyword>
<accession>A0ACD4NVQ5</accession>